<feature type="transmembrane region" description="Helical" evidence="6">
    <location>
        <begin position="43"/>
        <end position="61"/>
    </location>
</feature>
<evidence type="ECO:0000313" key="8">
    <source>
        <dbReference type="EMBL" id="MBT2135690.1"/>
    </source>
</evidence>
<gene>
    <name evidence="8" type="ORF">KK137_15225</name>
</gene>
<feature type="transmembrane region" description="Helical" evidence="6">
    <location>
        <begin position="251"/>
        <end position="270"/>
    </location>
</feature>
<feature type="transmembrane region" description="Helical" evidence="6">
    <location>
        <begin position="188"/>
        <end position="208"/>
    </location>
</feature>
<dbReference type="InterPro" id="IPR000620">
    <property type="entry name" value="EamA_dom"/>
</dbReference>
<protein>
    <submittedName>
        <fullName evidence="8">DMT family transporter</fullName>
    </submittedName>
</protein>
<feature type="domain" description="EamA" evidence="7">
    <location>
        <begin position="158"/>
        <end position="293"/>
    </location>
</feature>
<evidence type="ECO:0000259" key="7">
    <source>
        <dbReference type="Pfam" id="PF00892"/>
    </source>
</evidence>
<sequence>MPIDRNQARAFALLGLVMILWAGNSIVARAVRGDVAPFTLAFIRWAGACLAVAPFAIGPLKRDWPEIVKGWKPLLFLGLVGVAAFNAFLYSGLQYTTATNALLLQAATPAFMVLLDRLLFGVRHGWWQIIGVTASMLGVLVIVFEGDASAALRLHFGKGDALILCSVVVWSFYTVFLRLRPPISPVSFIAVTFFIAMVTMAVPAALEWQSGRTIAWSPQVVGAFLYVALLPSLLSYFIYNQATGVVGPAKAGQAITLMPLFGAFLSAALLGERLHPFHFVGMVFILVGIGLSLLSGTRKEPAGAAPAPSLEDRA</sequence>
<name>A0ABS5W904_9SPHN</name>
<dbReference type="Proteomes" id="UP000811255">
    <property type="component" value="Unassembled WGS sequence"/>
</dbReference>
<evidence type="ECO:0000256" key="5">
    <source>
        <dbReference type="ARBA" id="ARBA00023136"/>
    </source>
</evidence>
<dbReference type="SUPFAM" id="SSF103481">
    <property type="entry name" value="Multidrug resistance efflux transporter EmrE"/>
    <property type="match status" value="2"/>
</dbReference>
<feature type="transmembrane region" description="Helical" evidence="6">
    <location>
        <begin position="220"/>
        <end position="239"/>
    </location>
</feature>
<feature type="transmembrane region" description="Helical" evidence="6">
    <location>
        <begin position="73"/>
        <end position="93"/>
    </location>
</feature>
<accession>A0ABS5W904</accession>
<keyword evidence="9" id="KW-1185">Reference proteome</keyword>
<keyword evidence="5 6" id="KW-0472">Membrane</keyword>
<dbReference type="InterPro" id="IPR050638">
    <property type="entry name" value="AA-Vitamin_Transporters"/>
</dbReference>
<evidence type="ECO:0000256" key="2">
    <source>
        <dbReference type="ARBA" id="ARBA00007362"/>
    </source>
</evidence>
<dbReference type="PANTHER" id="PTHR32322:SF2">
    <property type="entry name" value="EAMA DOMAIN-CONTAINING PROTEIN"/>
    <property type="match status" value="1"/>
</dbReference>
<feature type="transmembrane region" description="Helical" evidence="6">
    <location>
        <begin position="276"/>
        <end position="294"/>
    </location>
</feature>
<dbReference type="Pfam" id="PF00892">
    <property type="entry name" value="EamA"/>
    <property type="match status" value="2"/>
</dbReference>
<keyword evidence="4 6" id="KW-1133">Transmembrane helix</keyword>
<dbReference type="RefSeq" id="WP_214537372.1">
    <property type="nucleotide sequence ID" value="NZ_JAHFVK010000002.1"/>
</dbReference>
<evidence type="ECO:0000313" key="9">
    <source>
        <dbReference type="Proteomes" id="UP000811255"/>
    </source>
</evidence>
<dbReference type="InterPro" id="IPR037185">
    <property type="entry name" value="EmrE-like"/>
</dbReference>
<evidence type="ECO:0000256" key="6">
    <source>
        <dbReference type="SAM" id="Phobius"/>
    </source>
</evidence>
<feature type="domain" description="EamA" evidence="7">
    <location>
        <begin position="14"/>
        <end position="143"/>
    </location>
</feature>
<evidence type="ECO:0000256" key="3">
    <source>
        <dbReference type="ARBA" id="ARBA00022692"/>
    </source>
</evidence>
<feature type="transmembrane region" description="Helical" evidence="6">
    <location>
        <begin position="126"/>
        <end position="144"/>
    </location>
</feature>
<organism evidence="8 9">
    <name type="scientific">Croceibacterium selenioxidans</name>
    <dbReference type="NCBI Taxonomy" id="2838833"/>
    <lineage>
        <taxon>Bacteria</taxon>
        <taxon>Pseudomonadati</taxon>
        <taxon>Pseudomonadota</taxon>
        <taxon>Alphaproteobacteria</taxon>
        <taxon>Sphingomonadales</taxon>
        <taxon>Erythrobacteraceae</taxon>
        <taxon>Croceibacterium</taxon>
    </lineage>
</organism>
<evidence type="ECO:0000256" key="1">
    <source>
        <dbReference type="ARBA" id="ARBA00004141"/>
    </source>
</evidence>
<evidence type="ECO:0000256" key="4">
    <source>
        <dbReference type="ARBA" id="ARBA00022989"/>
    </source>
</evidence>
<proteinExistence type="inferred from homology"/>
<reference evidence="8 9" key="1">
    <citation type="submission" date="2021-05" db="EMBL/GenBank/DDBJ databases">
        <title>Croceibacterium sp. LX-88 genome sequence.</title>
        <authorList>
            <person name="Luo X."/>
        </authorList>
    </citation>
    <scope>NUCLEOTIDE SEQUENCE [LARGE SCALE GENOMIC DNA]</scope>
    <source>
        <strain evidence="8 9">LX-88</strain>
    </source>
</reference>
<comment type="similarity">
    <text evidence="2">Belongs to the EamA transporter family.</text>
</comment>
<dbReference type="PANTHER" id="PTHR32322">
    <property type="entry name" value="INNER MEMBRANE TRANSPORTER"/>
    <property type="match status" value="1"/>
</dbReference>
<comment type="subcellular location">
    <subcellularLocation>
        <location evidence="1">Membrane</location>
        <topology evidence="1">Multi-pass membrane protein</topology>
    </subcellularLocation>
</comment>
<feature type="transmembrane region" description="Helical" evidence="6">
    <location>
        <begin position="156"/>
        <end position="176"/>
    </location>
</feature>
<comment type="caution">
    <text evidence="8">The sequence shown here is derived from an EMBL/GenBank/DDBJ whole genome shotgun (WGS) entry which is preliminary data.</text>
</comment>
<dbReference type="EMBL" id="JAHFVK010000002">
    <property type="protein sequence ID" value="MBT2135690.1"/>
    <property type="molecule type" value="Genomic_DNA"/>
</dbReference>
<keyword evidence="3 6" id="KW-0812">Transmembrane</keyword>